<comment type="caution">
    <text evidence="5">The sequence shown here is derived from an EMBL/GenBank/DDBJ whole genome shotgun (WGS) entry which is preliminary data.</text>
</comment>
<dbReference type="GO" id="GO:0008233">
    <property type="term" value="F:peptidase activity"/>
    <property type="evidence" value="ECO:0007669"/>
    <property type="project" value="UniProtKB-KW"/>
</dbReference>
<evidence type="ECO:0000259" key="4">
    <source>
        <dbReference type="Pfam" id="PF04586"/>
    </source>
</evidence>
<dbReference type="GO" id="GO:0006508">
    <property type="term" value="P:proteolysis"/>
    <property type="evidence" value="ECO:0007669"/>
    <property type="project" value="UniProtKB-KW"/>
</dbReference>
<dbReference type="EMBL" id="JBHLWM010000012">
    <property type="protein sequence ID" value="MFC0243666.1"/>
    <property type="molecule type" value="Genomic_DNA"/>
</dbReference>
<keyword evidence="2 5" id="KW-0645">Protease</keyword>
<dbReference type="Pfam" id="PF04586">
    <property type="entry name" value="Peptidase_S78"/>
    <property type="match status" value="1"/>
</dbReference>
<gene>
    <name evidence="5" type="ORF">ACFFJ6_24500</name>
</gene>
<dbReference type="InterPro" id="IPR006433">
    <property type="entry name" value="Prohead_protease"/>
</dbReference>
<evidence type="ECO:0000256" key="3">
    <source>
        <dbReference type="ARBA" id="ARBA00022801"/>
    </source>
</evidence>
<dbReference type="SUPFAM" id="SSF50789">
    <property type="entry name" value="Herpes virus serine proteinase, assemblin"/>
    <property type="match status" value="1"/>
</dbReference>
<feature type="domain" description="Prohead serine protease" evidence="4">
    <location>
        <begin position="19"/>
        <end position="165"/>
    </location>
</feature>
<evidence type="ECO:0000256" key="1">
    <source>
        <dbReference type="ARBA" id="ARBA00022612"/>
    </source>
</evidence>
<keyword evidence="3" id="KW-0378">Hydrolase</keyword>
<evidence type="ECO:0000313" key="6">
    <source>
        <dbReference type="Proteomes" id="UP001589775"/>
    </source>
</evidence>
<organism evidence="5 6">
    <name type="scientific">Rhodopseudomonas telluris</name>
    <dbReference type="NCBI Taxonomy" id="644215"/>
    <lineage>
        <taxon>Bacteria</taxon>
        <taxon>Pseudomonadati</taxon>
        <taxon>Pseudomonadota</taxon>
        <taxon>Alphaproteobacteria</taxon>
        <taxon>Hyphomicrobiales</taxon>
        <taxon>Nitrobacteraceae</taxon>
        <taxon>Rhodopseudomonas</taxon>
    </lineage>
</organism>
<evidence type="ECO:0000313" key="5">
    <source>
        <dbReference type="EMBL" id="MFC0243666.1"/>
    </source>
</evidence>
<evidence type="ECO:0000256" key="2">
    <source>
        <dbReference type="ARBA" id="ARBA00022670"/>
    </source>
</evidence>
<protein>
    <submittedName>
        <fullName evidence="5">HK97 family phage prohead protease</fullName>
    </submittedName>
</protein>
<dbReference type="NCBIfam" id="TIGR01543">
    <property type="entry name" value="proheadase_HK97"/>
    <property type="match status" value="1"/>
</dbReference>
<name>A0ABV6F0N6_9BRAD</name>
<keyword evidence="6" id="KW-1185">Reference proteome</keyword>
<dbReference type="Proteomes" id="UP001589775">
    <property type="component" value="Unassembled WGS sequence"/>
</dbReference>
<sequence length="243" mass="25868">MIKTKASGDAVRTKDFAFKVKAAGDAGEIEGYASVFGVRDSYNEVVMPGAFADSLAKHTREGTYPLMLWQHNPDEPIGVWNELSDDGKGLFGKGKLLQGVRRADEALIMLKAGAIQGMSIGYREVDVEPADAGGPRKLIKLDLLEASIVSFPANRRARVDAVKSEAALGDFARRLRDGEPPSIKEFEDILREAGVPKSMAAQIASVGYAKAIRSESDGGEAIKAAVGTLSDAIASLRSISKSS</sequence>
<proteinExistence type="predicted"/>
<keyword evidence="1" id="KW-1188">Viral release from host cell</keyword>
<accession>A0ABV6F0N6</accession>
<reference evidence="5 6" key="1">
    <citation type="submission" date="2024-09" db="EMBL/GenBank/DDBJ databases">
        <authorList>
            <person name="Sun Q."/>
            <person name="Mori K."/>
        </authorList>
    </citation>
    <scope>NUCLEOTIDE SEQUENCE [LARGE SCALE GENOMIC DNA]</scope>
    <source>
        <strain evidence="5 6">KCTC 23279</strain>
    </source>
</reference>
<dbReference type="InterPro" id="IPR054613">
    <property type="entry name" value="Peptidase_S78_dom"/>
</dbReference>
<dbReference type="RefSeq" id="WP_378392871.1">
    <property type="nucleotide sequence ID" value="NZ_JBHLWM010000012.1"/>
</dbReference>